<comment type="caution">
    <text evidence="3">The sequence shown here is derived from an EMBL/GenBank/DDBJ whole genome shotgun (WGS) entry which is preliminary data.</text>
</comment>
<dbReference type="EMBL" id="PYDT01000009">
    <property type="protein sequence ID" value="THU49950.1"/>
    <property type="molecule type" value="Genomic_DNA"/>
</dbReference>
<evidence type="ECO:0000256" key="1">
    <source>
        <dbReference type="SAM" id="MobiDB-lite"/>
    </source>
</evidence>
<keyword evidence="2" id="KW-1133">Transmembrane helix</keyword>
<proteinExistence type="predicted"/>
<feature type="compositionally biased region" description="Polar residues" evidence="1">
    <location>
        <begin position="138"/>
        <end position="149"/>
    </location>
</feature>
<accession>A0A4S8IN43</accession>
<feature type="region of interest" description="Disordered" evidence="1">
    <location>
        <begin position="105"/>
        <end position="149"/>
    </location>
</feature>
<organism evidence="3 4">
    <name type="scientific">Musa balbisiana</name>
    <name type="common">Banana</name>
    <dbReference type="NCBI Taxonomy" id="52838"/>
    <lineage>
        <taxon>Eukaryota</taxon>
        <taxon>Viridiplantae</taxon>
        <taxon>Streptophyta</taxon>
        <taxon>Embryophyta</taxon>
        <taxon>Tracheophyta</taxon>
        <taxon>Spermatophyta</taxon>
        <taxon>Magnoliopsida</taxon>
        <taxon>Liliopsida</taxon>
        <taxon>Zingiberales</taxon>
        <taxon>Musaceae</taxon>
        <taxon>Musa</taxon>
    </lineage>
</organism>
<evidence type="ECO:0000256" key="2">
    <source>
        <dbReference type="SAM" id="Phobius"/>
    </source>
</evidence>
<reference evidence="3 4" key="1">
    <citation type="journal article" date="2019" name="Nat. Plants">
        <title>Genome sequencing of Musa balbisiana reveals subgenome evolution and function divergence in polyploid bananas.</title>
        <authorList>
            <person name="Yao X."/>
        </authorList>
    </citation>
    <scope>NUCLEOTIDE SEQUENCE [LARGE SCALE GENOMIC DNA]</scope>
    <source>
        <strain evidence="4">cv. DH-PKW</strain>
        <tissue evidence="3">Leaves</tissue>
    </source>
</reference>
<protein>
    <submittedName>
        <fullName evidence="3">Uncharacterized protein</fullName>
    </submittedName>
</protein>
<keyword evidence="2" id="KW-0812">Transmembrane</keyword>
<evidence type="ECO:0000313" key="4">
    <source>
        <dbReference type="Proteomes" id="UP000317650"/>
    </source>
</evidence>
<feature type="region of interest" description="Disordered" evidence="1">
    <location>
        <begin position="46"/>
        <end position="73"/>
    </location>
</feature>
<name>A0A4S8IN43_MUSBA</name>
<dbReference type="Proteomes" id="UP000317650">
    <property type="component" value="Chromosome 6"/>
</dbReference>
<sequence>MEAIFCLRAAIVPPSTRPRCLVGFHPTSGLAPFRHLSFPRSWRRHHGVSCSQVPPRPPPLEEDEGKKGRSGGRKVTKVAAVGVAVVAACALVAVGLSRGAPAAPALPSTFRAMPTKDNGRSISIQGPSGGGGGPRNVLASQDSSTPCNMTVQTTRDTLRVILFGMKNLSAMGTTDVSSKNCFGRNDMYEVGICLVQTYIGKAVIYMMLAVERMLADSPTTTTSSDQPEKSIENDLKDLDFLIGVAKTSWEEYKNLESFAAEPPTTAEGQQDTHK</sequence>
<feature type="transmembrane region" description="Helical" evidence="2">
    <location>
        <begin position="75"/>
        <end position="96"/>
    </location>
</feature>
<evidence type="ECO:0000313" key="3">
    <source>
        <dbReference type="EMBL" id="THU49950.1"/>
    </source>
</evidence>
<keyword evidence="2" id="KW-0472">Membrane</keyword>
<dbReference type="AlphaFoldDB" id="A0A4S8IN43"/>
<keyword evidence="4" id="KW-1185">Reference proteome</keyword>
<gene>
    <name evidence="3" type="ORF">C4D60_Mb06t14970</name>
</gene>